<gene>
    <name evidence="1" type="ORF">ERS075579_03899</name>
</gene>
<evidence type="ECO:0000313" key="1">
    <source>
        <dbReference type="EMBL" id="CPV65900.1"/>
    </source>
</evidence>
<dbReference type="Pfam" id="PF26327">
    <property type="entry name" value="LpqS"/>
    <property type="match status" value="1"/>
</dbReference>
<dbReference type="Proteomes" id="UP000045782">
    <property type="component" value="Unassembled WGS sequence"/>
</dbReference>
<evidence type="ECO:0000313" key="2">
    <source>
        <dbReference type="Proteomes" id="UP000045782"/>
    </source>
</evidence>
<organism evidence="1 2">
    <name type="scientific">Mycobacteroides abscessus</name>
    <dbReference type="NCBI Taxonomy" id="36809"/>
    <lineage>
        <taxon>Bacteria</taxon>
        <taxon>Bacillati</taxon>
        <taxon>Actinomycetota</taxon>
        <taxon>Actinomycetes</taxon>
        <taxon>Mycobacteriales</taxon>
        <taxon>Mycobacteriaceae</taxon>
        <taxon>Mycobacteroides</taxon>
    </lineage>
</organism>
<proteinExistence type="predicted"/>
<protein>
    <submittedName>
        <fullName evidence="1">Uncharacterized protein</fullName>
    </submittedName>
</protein>
<dbReference type="EMBL" id="CSWP01000009">
    <property type="protein sequence ID" value="CPV65900.1"/>
    <property type="molecule type" value="Genomic_DNA"/>
</dbReference>
<dbReference type="AlphaFoldDB" id="A0A0U0ZRZ9"/>
<dbReference type="InterPro" id="IPR058714">
    <property type="entry name" value="LpqS"/>
</dbReference>
<name>A0A0U0ZRZ9_9MYCO</name>
<accession>A0A0U0ZRZ9</accession>
<sequence>MGTLPGLLVLNCTARGHTPNVYRLGVPVAGDSVPAMTTGRPRARRRVLVALLIGVLAALPAGMHCLHGPGQPGRSPVVQGRPSITSAAATQVGANGGVLTHRRADNARHTALCHSVEVLVATVRADPGLGLLAALTAAIAAAAVAAPLWARVDRGPPVRAAARPRSGRVLLNDLCIIRR</sequence>
<reference evidence="1 2" key="1">
    <citation type="submission" date="2015-03" db="EMBL/GenBank/DDBJ databases">
        <authorList>
            <person name="Murphy D."/>
        </authorList>
    </citation>
    <scope>NUCLEOTIDE SEQUENCE [LARGE SCALE GENOMIC DNA]</scope>
    <source>
        <strain evidence="1 2">PAP088</strain>
    </source>
</reference>